<organism evidence="1 2">
    <name type="scientific">Melastoma candidum</name>
    <dbReference type="NCBI Taxonomy" id="119954"/>
    <lineage>
        <taxon>Eukaryota</taxon>
        <taxon>Viridiplantae</taxon>
        <taxon>Streptophyta</taxon>
        <taxon>Embryophyta</taxon>
        <taxon>Tracheophyta</taxon>
        <taxon>Spermatophyta</taxon>
        <taxon>Magnoliopsida</taxon>
        <taxon>eudicotyledons</taxon>
        <taxon>Gunneridae</taxon>
        <taxon>Pentapetalae</taxon>
        <taxon>rosids</taxon>
        <taxon>malvids</taxon>
        <taxon>Myrtales</taxon>
        <taxon>Melastomataceae</taxon>
        <taxon>Melastomatoideae</taxon>
        <taxon>Melastomateae</taxon>
        <taxon>Melastoma</taxon>
    </lineage>
</organism>
<protein>
    <submittedName>
        <fullName evidence="1">Uncharacterized protein</fullName>
    </submittedName>
</protein>
<keyword evidence="2" id="KW-1185">Reference proteome</keyword>
<dbReference type="EMBL" id="CM042882">
    <property type="protein sequence ID" value="KAI4379583.1"/>
    <property type="molecule type" value="Genomic_DNA"/>
</dbReference>
<comment type="caution">
    <text evidence="1">The sequence shown here is derived from an EMBL/GenBank/DDBJ whole genome shotgun (WGS) entry which is preliminary data.</text>
</comment>
<reference evidence="2" key="1">
    <citation type="journal article" date="2023" name="Front. Plant Sci.">
        <title>Chromosomal-level genome assembly of Melastoma candidum provides insights into trichome evolution.</title>
        <authorList>
            <person name="Zhong Y."/>
            <person name="Wu W."/>
            <person name="Sun C."/>
            <person name="Zou P."/>
            <person name="Liu Y."/>
            <person name="Dai S."/>
            <person name="Zhou R."/>
        </authorList>
    </citation>
    <scope>NUCLEOTIDE SEQUENCE [LARGE SCALE GENOMIC DNA]</scope>
</reference>
<name>A0ACB9RM90_9MYRT</name>
<evidence type="ECO:0000313" key="1">
    <source>
        <dbReference type="EMBL" id="KAI4379583.1"/>
    </source>
</evidence>
<sequence>MMGKRSRSVIGRLSGLLVPGSRSSLLDGPFLRRTDPCDHNPCLDNKTLDNNNSGIIRNFDLGHHGIGLGIVMALDKLSSSSGSSGGTGPYSKYFVSSPGGHRGSESDDGSAKEEEEEDYTYVTFHGPGVPFTMVYHDQIEKERREAWHVGSESYEQQQGFLSSCQLCGKKLHGRDIYMYRGEKGFCSAECRSAQIIMDEHGEQCRSEAADSRSYSSASAAFSEGQVSSASIIAV</sequence>
<dbReference type="Proteomes" id="UP001057402">
    <property type="component" value="Chromosome 3"/>
</dbReference>
<gene>
    <name evidence="1" type="ORF">MLD38_005861</name>
</gene>
<evidence type="ECO:0000313" key="2">
    <source>
        <dbReference type="Proteomes" id="UP001057402"/>
    </source>
</evidence>
<proteinExistence type="predicted"/>
<accession>A0ACB9RM90</accession>